<evidence type="ECO:0000256" key="1">
    <source>
        <dbReference type="ARBA" id="ARBA00022723"/>
    </source>
</evidence>
<dbReference type="FunFam" id="4.10.1000.10:FF:000095">
    <property type="entry name" value="C3H-type transcription factor"/>
    <property type="match status" value="1"/>
</dbReference>
<feature type="compositionally biased region" description="Polar residues" evidence="7">
    <location>
        <begin position="542"/>
        <end position="556"/>
    </location>
</feature>
<feature type="compositionally biased region" description="Acidic residues" evidence="7">
    <location>
        <begin position="276"/>
        <end position="308"/>
    </location>
</feature>
<feature type="region of interest" description="Disordered" evidence="7">
    <location>
        <begin position="52"/>
        <end position="89"/>
    </location>
</feature>
<evidence type="ECO:0000256" key="5">
    <source>
        <dbReference type="ARBA" id="ARBA00023125"/>
    </source>
</evidence>
<evidence type="ECO:0000259" key="8">
    <source>
        <dbReference type="PROSITE" id="PS50103"/>
    </source>
</evidence>
<keyword evidence="1 6" id="KW-0479">Metal-binding</keyword>
<feature type="region of interest" description="Disordered" evidence="7">
    <location>
        <begin position="563"/>
        <end position="586"/>
    </location>
</feature>
<dbReference type="Gene3D" id="4.10.1000.10">
    <property type="entry name" value="Zinc finger, CCCH-type"/>
    <property type="match status" value="1"/>
</dbReference>
<dbReference type="InterPro" id="IPR045124">
    <property type="entry name" value="Su(sable)-like"/>
</dbReference>
<evidence type="ECO:0000313" key="10">
    <source>
        <dbReference type="Proteomes" id="UP000604825"/>
    </source>
</evidence>
<feature type="region of interest" description="Disordered" evidence="7">
    <location>
        <begin position="629"/>
        <end position="653"/>
    </location>
</feature>
<feature type="compositionally biased region" description="Basic residues" evidence="7">
    <location>
        <begin position="400"/>
        <end position="409"/>
    </location>
</feature>
<evidence type="ECO:0000256" key="6">
    <source>
        <dbReference type="PROSITE-ProRule" id="PRU00723"/>
    </source>
</evidence>
<dbReference type="PANTHER" id="PTHR13119:SF12">
    <property type="entry name" value="PROTEIN SUPPRESSOR OF SABLE"/>
    <property type="match status" value="1"/>
</dbReference>
<keyword evidence="4 6" id="KW-0862">Zinc</keyword>
<dbReference type="EMBL" id="CAJGYO010000006">
    <property type="protein sequence ID" value="CAD6238194.1"/>
    <property type="molecule type" value="Genomic_DNA"/>
</dbReference>
<feature type="region of interest" description="Disordered" evidence="7">
    <location>
        <begin position="258"/>
        <end position="340"/>
    </location>
</feature>
<name>A0A811PBF7_9POAL</name>
<feature type="region of interest" description="Disordered" evidence="7">
    <location>
        <begin position="377"/>
        <end position="409"/>
    </location>
</feature>
<dbReference type="Proteomes" id="UP000604825">
    <property type="component" value="Unassembled WGS sequence"/>
</dbReference>
<dbReference type="PROSITE" id="PS50103">
    <property type="entry name" value="ZF_C3H1"/>
    <property type="match status" value="3"/>
</dbReference>
<feature type="zinc finger region" description="C3H1-type" evidence="6">
    <location>
        <begin position="488"/>
        <end position="511"/>
    </location>
</feature>
<reference evidence="9" key="1">
    <citation type="submission" date="2020-10" db="EMBL/GenBank/DDBJ databases">
        <authorList>
            <person name="Han B."/>
            <person name="Lu T."/>
            <person name="Zhao Q."/>
            <person name="Huang X."/>
            <person name="Zhao Y."/>
        </authorList>
    </citation>
    <scope>NUCLEOTIDE SEQUENCE</scope>
</reference>
<dbReference type="Pfam" id="PF00642">
    <property type="entry name" value="zf-CCCH"/>
    <property type="match status" value="1"/>
</dbReference>
<keyword evidence="2" id="KW-0677">Repeat</keyword>
<feature type="domain" description="C3H1-type" evidence="8">
    <location>
        <begin position="430"/>
        <end position="456"/>
    </location>
</feature>
<dbReference type="InterPro" id="IPR000571">
    <property type="entry name" value="Znf_CCCH"/>
</dbReference>
<evidence type="ECO:0000256" key="7">
    <source>
        <dbReference type="SAM" id="MobiDB-lite"/>
    </source>
</evidence>
<accession>A0A811PBF7</accession>
<evidence type="ECO:0000313" key="9">
    <source>
        <dbReference type="EMBL" id="CAD6238194.1"/>
    </source>
</evidence>
<dbReference type="SUPFAM" id="SSF90229">
    <property type="entry name" value="CCCH zinc finger"/>
    <property type="match status" value="1"/>
</dbReference>
<gene>
    <name evidence="9" type="ORF">NCGR_LOCUS25494</name>
</gene>
<dbReference type="OrthoDB" id="411372at2759"/>
<feature type="region of interest" description="Disordered" evidence="7">
    <location>
        <begin position="537"/>
        <end position="556"/>
    </location>
</feature>
<keyword evidence="10" id="KW-1185">Reference proteome</keyword>
<protein>
    <recommendedName>
        <fullName evidence="8">C3H1-type domain-containing protein</fullName>
    </recommendedName>
</protein>
<keyword evidence="3 6" id="KW-0863">Zinc-finger</keyword>
<dbReference type="GO" id="GO:0008270">
    <property type="term" value="F:zinc ion binding"/>
    <property type="evidence" value="ECO:0007669"/>
    <property type="project" value="UniProtKB-KW"/>
</dbReference>
<proteinExistence type="predicted"/>
<dbReference type="PANTHER" id="PTHR13119">
    <property type="entry name" value="ZINC FINGER CCCH DOMAIN-CONTAINING PROTEI"/>
    <property type="match status" value="1"/>
</dbReference>
<feature type="domain" description="C3H1-type" evidence="8">
    <location>
        <begin position="488"/>
        <end position="511"/>
    </location>
</feature>
<evidence type="ECO:0000256" key="3">
    <source>
        <dbReference type="ARBA" id="ARBA00022771"/>
    </source>
</evidence>
<dbReference type="GO" id="GO:0005634">
    <property type="term" value="C:nucleus"/>
    <property type="evidence" value="ECO:0007669"/>
    <property type="project" value="TreeGrafter"/>
</dbReference>
<dbReference type="InterPro" id="IPR036855">
    <property type="entry name" value="Znf_CCCH_sf"/>
</dbReference>
<evidence type="ECO:0000256" key="4">
    <source>
        <dbReference type="ARBA" id="ARBA00022833"/>
    </source>
</evidence>
<dbReference type="Gene3D" id="2.30.30.1190">
    <property type="match status" value="1"/>
</dbReference>
<dbReference type="SMART" id="SM00356">
    <property type="entry name" value="ZnF_C3H1"/>
    <property type="match status" value="3"/>
</dbReference>
<dbReference type="GO" id="GO:0003723">
    <property type="term" value="F:RNA binding"/>
    <property type="evidence" value="ECO:0007669"/>
    <property type="project" value="InterPro"/>
</dbReference>
<feature type="compositionally biased region" description="Polar residues" evidence="7">
    <location>
        <begin position="629"/>
        <end position="643"/>
    </location>
</feature>
<dbReference type="GO" id="GO:0045892">
    <property type="term" value="P:negative regulation of DNA-templated transcription"/>
    <property type="evidence" value="ECO:0007669"/>
    <property type="project" value="InterPro"/>
</dbReference>
<comment type="caution">
    <text evidence="9">The sequence shown here is derived from an EMBL/GenBank/DDBJ whole genome shotgun (WGS) entry which is preliminary data.</text>
</comment>
<feature type="compositionally biased region" description="Basic and acidic residues" evidence="7">
    <location>
        <begin position="318"/>
        <end position="328"/>
    </location>
</feature>
<sequence>MEDAVAPPSVAPTPSPLAAAAVLTRRRSHLDSSSFRTLSRLFSHCLHINPSPCGTAPPEPEPEPVAADPVGGDADDSLGTPNGADFDRQKDVEIETVDAGGPSLDGAVYQPAAANPTLDLGEAEALQVEGADAVVVVESTSCMTRAEVEESAAPVVESTSCKTSAEVESAVGAGLATVEGVSLKSVESLLETKVDESVEVAVGDDEGRLLLEAMMTDFTGLIDDVDAGVISAQSCTVSGGDLQNSKASEDLKQLDGGIEEGEPLRNCHHGQNDGGGFEEGEIEGEFQDLGSEESGDSEHGDEDGEDEKLEGNSVSRDSGPDKTYDHGTRFGNLHSTPEIGNDHLILNRDAIVRGDAQIPVTKAQAVTYDDVVDWNETPLPDNEAPNAGKKRKHTLTEQRKAKKTKNKRRNRALQRIADGVKRPKLTPVVKPKKPCHFYDHGKCQQGNNCKFSHDFTPSTKSKPCTHFACGSCLKGEECPYDHELSKYECHNYKNNGMCARGDKCKFSHVMRTTEGTPTQDAKTSDGSLAYEKTNLKEHTRSQKNTTVHNGAPSNSILRNLAGVSSKSQNVSNRIPKGVQFRPFGKGQSNLSSLHLDALSMEKQKNANVTQHNLGGHEAERQKIVKQNSQTPNLLLEDNNSSKEANPCSDPKKATLPVDSIATPGSIHTQHEVSEASRILQEFLFGAGS</sequence>
<feature type="zinc finger region" description="C3H1-type" evidence="6">
    <location>
        <begin position="458"/>
        <end position="485"/>
    </location>
</feature>
<feature type="zinc finger region" description="C3H1-type" evidence="6">
    <location>
        <begin position="430"/>
        <end position="456"/>
    </location>
</feature>
<feature type="domain" description="C3H1-type" evidence="8">
    <location>
        <begin position="458"/>
        <end position="485"/>
    </location>
</feature>
<dbReference type="GO" id="GO:0003677">
    <property type="term" value="F:DNA binding"/>
    <property type="evidence" value="ECO:0007669"/>
    <property type="project" value="UniProtKB-KW"/>
</dbReference>
<keyword evidence="5" id="KW-0238">DNA-binding</keyword>
<evidence type="ECO:0000256" key="2">
    <source>
        <dbReference type="ARBA" id="ARBA00022737"/>
    </source>
</evidence>
<feature type="compositionally biased region" description="Polar residues" evidence="7">
    <location>
        <begin position="563"/>
        <end position="572"/>
    </location>
</feature>
<dbReference type="AlphaFoldDB" id="A0A811PBF7"/>
<organism evidence="9 10">
    <name type="scientific">Miscanthus lutarioriparius</name>
    <dbReference type="NCBI Taxonomy" id="422564"/>
    <lineage>
        <taxon>Eukaryota</taxon>
        <taxon>Viridiplantae</taxon>
        <taxon>Streptophyta</taxon>
        <taxon>Embryophyta</taxon>
        <taxon>Tracheophyta</taxon>
        <taxon>Spermatophyta</taxon>
        <taxon>Magnoliopsida</taxon>
        <taxon>Liliopsida</taxon>
        <taxon>Poales</taxon>
        <taxon>Poaceae</taxon>
        <taxon>PACMAD clade</taxon>
        <taxon>Panicoideae</taxon>
        <taxon>Andropogonodae</taxon>
        <taxon>Andropogoneae</taxon>
        <taxon>Saccharinae</taxon>
        <taxon>Miscanthus</taxon>
    </lineage>
</organism>